<feature type="signal peptide" evidence="1">
    <location>
        <begin position="1"/>
        <end position="23"/>
    </location>
</feature>
<dbReference type="EMBL" id="GBRH01194921">
    <property type="protein sequence ID" value="JAE02975.1"/>
    <property type="molecule type" value="Transcribed_RNA"/>
</dbReference>
<protein>
    <recommendedName>
        <fullName evidence="3">Secreted protein</fullName>
    </recommendedName>
</protein>
<evidence type="ECO:0000256" key="1">
    <source>
        <dbReference type="SAM" id="SignalP"/>
    </source>
</evidence>
<evidence type="ECO:0008006" key="3">
    <source>
        <dbReference type="Google" id="ProtNLM"/>
    </source>
</evidence>
<feature type="chain" id="PRO_5002044163" description="Secreted protein" evidence="1">
    <location>
        <begin position="24"/>
        <end position="101"/>
    </location>
</feature>
<keyword evidence="1" id="KW-0732">Signal</keyword>
<organism evidence="2">
    <name type="scientific">Arundo donax</name>
    <name type="common">Giant reed</name>
    <name type="synonym">Donax arundinaceus</name>
    <dbReference type="NCBI Taxonomy" id="35708"/>
    <lineage>
        <taxon>Eukaryota</taxon>
        <taxon>Viridiplantae</taxon>
        <taxon>Streptophyta</taxon>
        <taxon>Embryophyta</taxon>
        <taxon>Tracheophyta</taxon>
        <taxon>Spermatophyta</taxon>
        <taxon>Magnoliopsida</taxon>
        <taxon>Liliopsida</taxon>
        <taxon>Poales</taxon>
        <taxon>Poaceae</taxon>
        <taxon>PACMAD clade</taxon>
        <taxon>Arundinoideae</taxon>
        <taxon>Arundineae</taxon>
        <taxon>Arundo</taxon>
    </lineage>
</organism>
<reference evidence="2" key="2">
    <citation type="journal article" date="2015" name="Data Brief">
        <title>Shoot transcriptome of the giant reed, Arundo donax.</title>
        <authorList>
            <person name="Barrero R.A."/>
            <person name="Guerrero F.D."/>
            <person name="Moolhuijzen P."/>
            <person name="Goolsby J.A."/>
            <person name="Tidwell J."/>
            <person name="Bellgard S.E."/>
            <person name="Bellgard M.I."/>
        </authorList>
    </citation>
    <scope>NUCLEOTIDE SEQUENCE</scope>
    <source>
        <tissue evidence="2">Shoot tissue taken approximately 20 cm above the soil surface</tissue>
    </source>
</reference>
<sequence>MGTLSRRICVLMWVRMTLQHSICITFNLQSQLPQSRFNPSLPKSKVFIILRDDVNLQIILICFKKLKKLKKSRPTSLIHFNFLANFITKLKLFHHNPQRAC</sequence>
<accession>A0A0A9EQF0</accession>
<dbReference type="AlphaFoldDB" id="A0A0A9EQF0"/>
<proteinExistence type="predicted"/>
<name>A0A0A9EQF0_ARUDO</name>
<reference evidence="2" key="1">
    <citation type="submission" date="2014-09" db="EMBL/GenBank/DDBJ databases">
        <authorList>
            <person name="Magalhaes I.L.F."/>
            <person name="Oliveira U."/>
            <person name="Santos F.R."/>
            <person name="Vidigal T.H.D.A."/>
            <person name="Brescovit A.D."/>
            <person name="Santos A.J."/>
        </authorList>
    </citation>
    <scope>NUCLEOTIDE SEQUENCE</scope>
    <source>
        <tissue evidence="2">Shoot tissue taken approximately 20 cm above the soil surface</tissue>
    </source>
</reference>
<evidence type="ECO:0000313" key="2">
    <source>
        <dbReference type="EMBL" id="JAE02975.1"/>
    </source>
</evidence>